<accession>A0A1U7NS92</accession>
<evidence type="ECO:0000313" key="2">
    <source>
        <dbReference type="EMBL" id="OLV15793.1"/>
    </source>
</evidence>
<reference evidence="2 3" key="1">
    <citation type="submission" date="2017-01" db="EMBL/GenBank/DDBJ databases">
        <title>Genome Analysis of Deinococcus marmoris KOPRI26562.</title>
        <authorList>
            <person name="Kim J.H."/>
            <person name="Oh H.-M."/>
        </authorList>
    </citation>
    <scope>NUCLEOTIDE SEQUENCE [LARGE SCALE GENOMIC DNA]</scope>
    <source>
        <strain evidence="2 3">KOPRI26562</strain>
    </source>
</reference>
<proteinExistence type="predicted"/>
<feature type="region of interest" description="Disordered" evidence="1">
    <location>
        <begin position="47"/>
        <end position="141"/>
    </location>
</feature>
<name>A0A1U7NS92_9DEIO</name>
<dbReference type="EMBL" id="MSTI01000164">
    <property type="protein sequence ID" value="OLV15793.1"/>
    <property type="molecule type" value="Genomic_DNA"/>
</dbReference>
<comment type="caution">
    <text evidence="2">The sequence shown here is derived from an EMBL/GenBank/DDBJ whole genome shotgun (WGS) entry which is preliminary data.</text>
</comment>
<evidence type="ECO:0000313" key="3">
    <source>
        <dbReference type="Proteomes" id="UP000186607"/>
    </source>
</evidence>
<organism evidence="2 3">
    <name type="scientific">Deinococcus marmoris</name>
    <dbReference type="NCBI Taxonomy" id="249408"/>
    <lineage>
        <taxon>Bacteria</taxon>
        <taxon>Thermotogati</taxon>
        <taxon>Deinococcota</taxon>
        <taxon>Deinococci</taxon>
        <taxon>Deinococcales</taxon>
        <taxon>Deinococcaceae</taxon>
        <taxon>Deinococcus</taxon>
    </lineage>
</organism>
<feature type="compositionally biased region" description="Basic and acidic residues" evidence="1">
    <location>
        <begin position="118"/>
        <end position="128"/>
    </location>
</feature>
<gene>
    <name evidence="2" type="ORF">BOO71_0013999</name>
</gene>
<dbReference type="Proteomes" id="UP000186607">
    <property type="component" value="Unassembled WGS sequence"/>
</dbReference>
<dbReference type="AlphaFoldDB" id="A0A1U7NS92"/>
<feature type="compositionally biased region" description="Basic residues" evidence="1">
    <location>
        <begin position="158"/>
        <end position="168"/>
    </location>
</feature>
<sequence length="168" mass="18279">MRAGTVYCAGSGHGCPMDASTRERAGSRLKRNVREIKLKGRVRLRETGSRQTVRAPGAEAPAGALNGSGPPAFTPTMPHWREENTNPAHEWPRNRCHGGGDGSPEKPTINLAASFPRRGPEDAADHPCQHSPFLSGRDARRDGLAKLRNRNGADWSRLPRRSASRCPC</sequence>
<keyword evidence="3" id="KW-1185">Reference proteome</keyword>
<protein>
    <submittedName>
        <fullName evidence="2">Uncharacterized protein</fullName>
    </submittedName>
</protein>
<evidence type="ECO:0000256" key="1">
    <source>
        <dbReference type="SAM" id="MobiDB-lite"/>
    </source>
</evidence>
<feature type="region of interest" description="Disordered" evidence="1">
    <location>
        <begin position="149"/>
        <end position="168"/>
    </location>
</feature>